<dbReference type="RefSeq" id="WP_008252109.1">
    <property type="nucleotide sequence ID" value="NZ_CP014544.1"/>
</dbReference>
<dbReference type="SUPFAM" id="SSF69593">
    <property type="entry name" value="Glycerol-3-phosphate (1)-acyltransferase"/>
    <property type="match status" value="1"/>
</dbReference>
<keyword evidence="3" id="KW-0012">Acyltransferase</keyword>
<proteinExistence type="predicted"/>
<dbReference type="AlphaFoldDB" id="A0A127M907"/>
<evidence type="ECO:0000313" key="6">
    <source>
        <dbReference type="Proteomes" id="UP000074119"/>
    </source>
</evidence>
<evidence type="ECO:0000256" key="1">
    <source>
        <dbReference type="ARBA" id="ARBA00005189"/>
    </source>
</evidence>
<dbReference type="InterPro" id="IPR002123">
    <property type="entry name" value="Plipid/glycerol_acylTrfase"/>
</dbReference>
<feature type="domain" description="Phospholipid/glycerol acyltransferase" evidence="4">
    <location>
        <begin position="50"/>
        <end position="162"/>
    </location>
</feature>
<evidence type="ECO:0000256" key="3">
    <source>
        <dbReference type="ARBA" id="ARBA00023315"/>
    </source>
</evidence>
<keyword evidence="2" id="KW-0808">Transferase</keyword>
<evidence type="ECO:0000256" key="2">
    <source>
        <dbReference type="ARBA" id="ARBA00022679"/>
    </source>
</evidence>
<dbReference type="GO" id="GO:0006654">
    <property type="term" value="P:phosphatidic acid biosynthetic process"/>
    <property type="evidence" value="ECO:0007669"/>
    <property type="project" value="TreeGrafter"/>
</dbReference>
<accession>A0A127M907</accession>
<sequence>MLVTEVANGQRKTICSYPWLLNLVRRVSGKILTLRGWQLPHGPATPAKYVLILAPHTSNWDFFIMVGVASALGRQIRFMGKHQLFVGPLGMLLRWLGGVAVERSRQHNFVAQMADVFGDTDGMVLIIAPEGTRSKVARWKGGYYHIAAAAGVPIVATALDYAKKSISLSAPYFPSGNYAEDQLQIQEFYRNITAKHPHLDCSCPTKI</sequence>
<dbReference type="PANTHER" id="PTHR10434:SF9">
    <property type="entry name" value="PHOSPHOLIPID_GLYCEROL ACYLTRANSFERASE DOMAIN-CONTAINING PROTEIN"/>
    <property type="match status" value="1"/>
</dbReference>
<dbReference type="SMART" id="SM00563">
    <property type="entry name" value="PlsC"/>
    <property type="match status" value="1"/>
</dbReference>
<reference evidence="5 6" key="1">
    <citation type="submission" date="2015-12" db="EMBL/GenBank/DDBJ databases">
        <authorList>
            <person name="Shamseldin A."/>
            <person name="Moawad H."/>
            <person name="Abd El-Rahim W.M."/>
            <person name="Sadowsky M.J."/>
        </authorList>
    </citation>
    <scope>NUCLEOTIDE SEQUENCE [LARGE SCALE GENOMIC DNA]</scope>
    <source>
        <strain evidence="5 6">SM2</strain>
    </source>
</reference>
<dbReference type="KEGG" id="zal:AZF00_16010"/>
<evidence type="ECO:0000313" key="5">
    <source>
        <dbReference type="EMBL" id="AMO69710.1"/>
    </source>
</evidence>
<name>A0A127M907_9GAMM</name>
<dbReference type="Proteomes" id="UP000074119">
    <property type="component" value="Chromosome"/>
</dbReference>
<dbReference type="Pfam" id="PF01553">
    <property type="entry name" value="Acyltransferase"/>
    <property type="match status" value="1"/>
</dbReference>
<comment type="pathway">
    <text evidence="1">Lipid metabolism.</text>
</comment>
<dbReference type="STRING" id="1470434.AZF00_16010"/>
<dbReference type="EMBL" id="CP014544">
    <property type="protein sequence ID" value="AMO69710.1"/>
    <property type="molecule type" value="Genomic_DNA"/>
</dbReference>
<organism evidence="5 6">
    <name type="scientific">Zhongshania aliphaticivorans</name>
    <dbReference type="NCBI Taxonomy" id="1470434"/>
    <lineage>
        <taxon>Bacteria</taxon>
        <taxon>Pseudomonadati</taxon>
        <taxon>Pseudomonadota</taxon>
        <taxon>Gammaproteobacteria</taxon>
        <taxon>Cellvibrionales</taxon>
        <taxon>Spongiibacteraceae</taxon>
        <taxon>Zhongshania</taxon>
    </lineage>
</organism>
<gene>
    <name evidence="5" type="ORF">AZF00_16010</name>
</gene>
<evidence type="ECO:0000259" key="4">
    <source>
        <dbReference type="SMART" id="SM00563"/>
    </source>
</evidence>
<protein>
    <recommendedName>
        <fullName evidence="4">Phospholipid/glycerol acyltransferase domain-containing protein</fullName>
    </recommendedName>
</protein>
<dbReference type="PANTHER" id="PTHR10434">
    <property type="entry name" value="1-ACYL-SN-GLYCEROL-3-PHOSPHATE ACYLTRANSFERASE"/>
    <property type="match status" value="1"/>
</dbReference>
<dbReference type="GO" id="GO:0003841">
    <property type="term" value="F:1-acylglycerol-3-phosphate O-acyltransferase activity"/>
    <property type="evidence" value="ECO:0007669"/>
    <property type="project" value="TreeGrafter"/>
</dbReference>